<dbReference type="RefSeq" id="WP_056965621.1">
    <property type="nucleotide sequence ID" value="NZ_AYYQ01000002.1"/>
</dbReference>
<evidence type="ECO:0000313" key="2">
    <source>
        <dbReference type="EMBL" id="KRM69736.1"/>
    </source>
</evidence>
<evidence type="ECO:0000256" key="1">
    <source>
        <dbReference type="SAM" id="Phobius"/>
    </source>
</evidence>
<organism evidence="2 3">
    <name type="scientific">Apilactobacillus ozensis DSM 23829 = JCM 17196</name>
    <dbReference type="NCBI Taxonomy" id="1423781"/>
    <lineage>
        <taxon>Bacteria</taxon>
        <taxon>Bacillati</taxon>
        <taxon>Bacillota</taxon>
        <taxon>Bacilli</taxon>
        <taxon>Lactobacillales</taxon>
        <taxon>Lactobacillaceae</taxon>
        <taxon>Apilactobacillus</taxon>
    </lineage>
</organism>
<feature type="transmembrane region" description="Helical" evidence="1">
    <location>
        <begin position="100"/>
        <end position="122"/>
    </location>
</feature>
<feature type="transmembrane region" description="Helical" evidence="1">
    <location>
        <begin position="6"/>
        <end position="31"/>
    </location>
</feature>
<evidence type="ECO:0008006" key="4">
    <source>
        <dbReference type="Google" id="ProtNLM"/>
    </source>
</evidence>
<protein>
    <recommendedName>
        <fullName evidence="4">DUF3021 domain-containing protein</fullName>
    </recommendedName>
</protein>
<gene>
    <name evidence="2" type="ORF">FD06_GL000909</name>
</gene>
<dbReference type="InterPro" id="IPR021560">
    <property type="entry name" value="DUF3021"/>
</dbReference>
<dbReference type="EMBL" id="AYYQ01000002">
    <property type="protein sequence ID" value="KRM69736.1"/>
    <property type="molecule type" value="Genomic_DNA"/>
</dbReference>
<sequence>MKKLRVLFRILKEGLIGMMIGSFIEILGIALDSNPNVIHPKSAACYLIFTFFIGVLSEIFLIDSIEYYLEIIMHAVITYLLFYIYNVLSSGINAFKLSFFISYTITFIAIYIFAWIVVIIFWKKDTYQINNALNKRNKR</sequence>
<keyword evidence="3" id="KW-1185">Reference proteome</keyword>
<dbReference type="STRING" id="1423781.FD06_GL000909"/>
<keyword evidence="1" id="KW-1133">Transmembrane helix</keyword>
<keyword evidence="1" id="KW-0812">Transmembrane</keyword>
<dbReference type="Proteomes" id="UP000052012">
    <property type="component" value="Unassembled WGS sequence"/>
</dbReference>
<dbReference type="PATRIC" id="fig|1423781.4.peg.943"/>
<reference evidence="2 3" key="1">
    <citation type="journal article" date="2015" name="Genome Announc.">
        <title>Expanding the biotechnology potential of lactobacilli through comparative genomics of 213 strains and associated genera.</title>
        <authorList>
            <person name="Sun Z."/>
            <person name="Harris H.M."/>
            <person name="McCann A."/>
            <person name="Guo C."/>
            <person name="Argimon S."/>
            <person name="Zhang W."/>
            <person name="Yang X."/>
            <person name="Jeffery I.B."/>
            <person name="Cooney J.C."/>
            <person name="Kagawa T.F."/>
            <person name="Liu W."/>
            <person name="Song Y."/>
            <person name="Salvetti E."/>
            <person name="Wrobel A."/>
            <person name="Rasinkangas P."/>
            <person name="Parkhill J."/>
            <person name="Rea M.C."/>
            <person name="O'Sullivan O."/>
            <person name="Ritari J."/>
            <person name="Douillard F.P."/>
            <person name="Paul Ross R."/>
            <person name="Yang R."/>
            <person name="Briner A.E."/>
            <person name="Felis G.E."/>
            <person name="de Vos W.M."/>
            <person name="Barrangou R."/>
            <person name="Klaenhammer T.R."/>
            <person name="Caufield P.W."/>
            <person name="Cui Y."/>
            <person name="Zhang H."/>
            <person name="O'Toole P.W."/>
        </authorList>
    </citation>
    <scope>NUCLEOTIDE SEQUENCE [LARGE SCALE GENOMIC DNA]</scope>
    <source>
        <strain evidence="2 3">DSM 23829</strain>
    </source>
</reference>
<feature type="transmembrane region" description="Helical" evidence="1">
    <location>
        <begin position="68"/>
        <end position="88"/>
    </location>
</feature>
<proteinExistence type="predicted"/>
<comment type="caution">
    <text evidence="2">The sequence shown here is derived from an EMBL/GenBank/DDBJ whole genome shotgun (WGS) entry which is preliminary data.</text>
</comment>
<name>A0A0R2AR16_9LACO</name>
<feature type="transmembrane region" description="Helical" evidence="1">
    <location>
        <begin position="43"/>
        <end position="62"/>
    </location>
</feature>
<dbReference type="Pfam" id="PF11457">
    <property type="entry name" value="DUF3021"/>
    <property type="match status" value="1"/>
</dbReference>
<accession>A0A0R2AR16</accession>
<dbReference type="AlphaFoldDB" id="A0A0R2AR16"/>
<evidence type="ECO:0000313" key="3">
    <source>
        <dbReference type="Proteomes" id="UP000052012"/>
    </source>
</evidence>
<keyword evidence="1" id="KW-0472">Membrane</keyword>